<keyword evidence="15" id="KW-1185">Reference proteome</keyword>
<keyword evidence="3 10" id="KW-0136">Cellulose degradation</keyword>
<evidence type="ECO:0000313" key="14">
    <source>
        <dbReference type="EMBL" id="MQY12599.1"/>
    </source>
</evidence>
<evidence type="ECO:0000256" key="8">
    <source>
        <dbReference type="PROSITE-ProRule" id="PRU10056"/>
    </source>
</evidence>
<dbReference type="SUPFAM" id="SSF49265">
    <property type="entry name" value="Fibronectin type III"/>
    <property type="match status" value="1"/>
</dbReference>
<dbReference type="FunFam" id="2.60.40.10:FF:001114">
    <property type="entry name" value="Chitinase A1"/>
    <property type="match status" value="2"/>
</dbReference>
<dbReference type="PROSITE" id="PS51172">
    <property type="entry name" value="CBM3"/>
    <property type="match status" value="1"/>
</dbReference>
<dbReference type="SMART" id="SM01067">
    <property type="entry name" value="CBM_3"/>
    <property type="match status" value="1"/>
</dbReference>
<feature type="compositionally biased region" description="Low complexity" evidence="11">
    <location>
        <begin position="631"/>
        <end position="644"/>
    </location>
</feature>
<dbReference type="Gene3D" id="2.60.40.710">
    <property type="entry name" value="Endoglucanase-like"/>
    <property type="match status" value="1"/>
</dbReference>
<dbReference type="PROSITE" id="PS50853">
    <property type="entry name" value="FN3"/>
    <property type="match status" value="2"/>
</dbReference>
<evidence type="ECO:0000256" key="7">
    <source>
        <dbReference type="ARBA" id="ARBA00023326"/>
    </source>
</evidence>
<name>A0A7K0CGJ9_9ACTN</name>
<accession>A0A7K0CGJ9</accession>
<keyword evidence="2 10" id="KW-0378">Hydrolase</keyword>
<dbReference type="GO" id="GO:0030245">
    <property type="term" value="P:cellulose catabolic process"/>
    <property type="evidence" value="ECO:0007669"/>
    <property type="project" value="UniProtKB-KW"/>
</dbReference>
<evidence type="ECO:0000256" key="6">
    <source>
        <dbReference type="ARBA" id="ARBA00023295"/>
    </source>
</evidence>
<dbReference type="Pfam" id="PF01341">
    <property type="entry name" value="Glyco_hydro_6"/>
    <property type="match status" value="1"/>
</dbReference>
<feature type="compositionally biased region" description="Low complexity" evidence="11">
    <location>
        <begin position="327"/>
        <end position="337"/>
    </location>
</feature>
<dbReference type="InterPro" id="IPR016288">
    <property type="entry name" value="Beta_cellobiohydrolase"/>
</dbReference>
<feature type="region of interest" description="Disordered" evidence="11">
    <location>
        <begin position="321"/>
        <end position="343"/>
    </location>
</feature>
<dbReference type="PANTHER" id="PTHR34876:SF4">
    <property type="entry name" value="1,4-BETA-D-GLUCAN CELLOBIOHYDROLASE C-RELATED"/>
    <property type="match status" value="1"/>
</dbReference>
<evidence type="ECO:0000256" key="9">
    <source>
        <dbReference type="PROSITE-ProRule" id="PRU10057"/>
    </source>
</evidence>
<feature type="domain" description="Fibronectin type-III" evidence="12">
    <location>
        <begin position="560"/>
        <end position="645"/>
    </location>
</feature>
<dbReference type="EMBL" id="WEGJ01000007">
    <property type="protein sequence ID" value="MQY12599.1"/>
    <property type="molecule type" value="Genomic_DNA"/>
</dbReference>
<feature type="active site" description="Proton donor" evidence="9">
    <location>
        <position position="165"/>
    </location>
</feature>
<dbReference type="Gene3D" id="2.60.40.10">
    <property type="entry name" value="Immunoglobulins"/>
    <property type="match status" value="2"/>
</dbReference>
<protein>
    <recommendedName>
        <fullName evidence="10">Glucanase</fullName>
        <ecNumber evidence="10">3.2.1.-</ecNumber>
    </recommendedName>
</protein>
<dbReference type="PRINTS" id="PR00733">
    <property type="entry name" value="GLHYDRLASE6"/>
</dbReference>
<dbReference type="InterPro" id="IPR001524">
    <property type="entry name" value="Glyco_hydro_6_CS"/>
</dbReference>
<dbReference type="GO" id="GO:0004553">
    <property type="term" value="F:hydrolase activity, hydrolyzing O-glycosyl compounds"/>
    <property type="evidence" value="ECO:0007669"/>
    <property type="project" value="InterPro"/>
</dbReference>
<keyword evidence="6 10" id="KW-0326">Glycosidase</keyword>
<dbReference type="SUPFAM" id="SSF51989">
    <property type="entry name" value="Glycosyl hydrolases family 6, cellulases"/>
    <property type="match status" value="1"/>
</dbReference>
<dbReference type="InterPro" id="IPR036434">
    <property type="entry name" value="Beta_cellobiohydrolase_sf"/>
</dbReference>
<dbReference type="InterPro" id="IPR013783">
    <property type="entry name" value="Ig-like_fold"/>
</dbReference>
<dbReference type="Pfam" id="PF00041">
    <property type="entry name" value="fn3"/>
    <property type="match status" value="2"/>
</dbReference>
<evidence type="ECO:0000256" key="1">
    <source>
        <dbReference type="ARBA" id="ARBA00022729"/>
    </source>
</evidence>
<organism evidence="14 15">
    <name type="scientific">Streptomyces smaragdinus</name>
    <dbReference type="NCBI Taxonomy" id="2585196"/>
    <lineage>
        <taxon>Bacteria</taxon>
        <taxon>Bacillati</taxon>
        <taxon>Actinomycetota</taxon>
        <taxon>Actinomycetes</taxon>
        <taxon>Kitasatosporales</taxon>
        <taxon>Streptomycetaceae</taxon>
        <taxon>Streptomyces</taxon>
    </lineage>
</organism>
<keyword evidence="1 10" id="KW-0732">Signal</keyword>
<gene>
    <name evidence="14" type="ORF">SRB5_27350</name>
</gene>
<comment type="caution">
    <text evidence="14">The sequence shown here is derived from an EMBL/GenBank/DDBJ whole genome shotgun (WGS) entry which is preliminary data.</text>
</comment>
<evidence type="ECO:0000256" key="4">
    <source>
        <dbReference type="ARBA" id="ARBA00023157"/>
    </source>
</evidence>
<evidence type="ECO:0000256" key="2">
    <source>
        <dbReference type="ARBA" id="ARBA00022801"/>
    </source>
</evidence>
<dbReference type="SMART" id="SM00060">
    <property type="entry name" value="FN3"/>
    <property type="match status" value="2"/>
</dbReference>
<keyword evidence="4" id="KW-1015">Disulfide bond</keyword>
<dbReference type="SUPFAM" id="SSF49384">
    <property type="entry name" value="Carbohydrate-binding domain"/>
    <property type="match status" value="1"/>
</dbReference>
<evidence type="ECO:0000256" key="10">
    <source>
        <dbReference type="RuleBase" id="RU361186"/>
    </source>
</evidence>
<feature type="domain" description="Fibronectin type-III" evidence="12">
    <location>
        <begin position="464"/>
        <end position="549"/>
    </location>
</feature>
<dbReference type="InterPro" id="IPR008965">
    <property type="entry name" value="CBM2/CBM3_carb-bd_dom_sf"/>
</dbReference>
<dbReference type="EC" id="3.2.1.-" evidence="10"/>
<reference evidence="14 15" key="1">
    <citation type="submission" date="2019-10" db="EMBL/GenBank/DDBJ databases">
        <title>Streptomyces smaragdinus sp. nov. and Streptomyces fabii sp. nov., isolated from the gut of fungus growing-termite Macrotermes natalensis.</title>
        <authorList>
            <person name="Schwitalla J."/>
            <person name="Benndorf R."/>
            <person name="Martin K."/>
            <person name="De Beer W."/>
            <person name="Kaster A.-K."/>
            <person name="Vollmers J."/>
            <person name="Poulsen M."/>
            <person name="Beemelmanns C."/>
        </authorList>
    </citation>
    <scope>NUCLEOTIDE SEQUENCE [LARGE SCALE GENOMIC DNA]</scope>
    <source>
        <strain evidence="14 15">RB5</strain>
    </source>
</reference>
<feature type="chain" id="PRO_5029941491" description="Glucanase" evidence="10">
    <location>
        <begin position="38"/>
        <end position="796"/>
    </location>
</feature>
<keyword evidence="5 10" id="KW-0119">Carbohydrate metabolism</keyword>
<feature type="domain" description="CBM3" evidence="13">
    <location>
        <begin position="649"/>
        <end position="796"/>
    </location>
</feature>
<evidence type="ECO:0000256" key="11">
    <source>
        <dbReference type="SAM" id="MobiDB-lite"/>
    </source>
</evidence>
<dbReference type="AlphaFoldDB" id="A0A7K0CGJ9"/>
<feature type="region of interest" description="Disordered" evidence="11">
    <location>
        <begin position="531"/>
        <end position="560"/>
    </location>
</feature>
<evidence type="ECO:0000259" key="12">
    <source>
        <dbReference type="PROSITE" id="PS50853"/>
    </source>
</evidence>
<proteinExistence type="inferred from homology"/>
<feature type="region of interest" description="Disordered" evidence="11">
    <location>
        <begin position="366"/>
        <end position="426"/>
    </location>
</feature>
<dbReference type="Gene3D" id="3.20.20.40">
    <property type="entry name" value="1, 4-beta cellobiohydrolase"/>
    <property type="match status" value="1"/>
</dbReference>
<dbReference type="GO" id="GO:0030248">
    <property type="term" value="F:cellulose binding"/>
    <property type="evidence" value="ECO:0007669"/>
    <property type="project" value="InterPro"/>
</dbReference>
<keyword evidence="7 10" id="KW-0624">Polysaccharide degradation</keyword>
<evidence type="ECO:0000313" key="15">
    <source>
        <dbReference type="Proteomes" id="UP000466345"/>
    </source>
</evidence>
<dbReference type="PROSITE" id="PS00655">
    <property type="entry name" value="GLYCOSYL_HYDROL_F6_1"/>
    <property type="match status" value="1"/>
</dbReference>
<dbReference type="InterPro" id="IPR036966">
    <property type="entry name" value="CBM3_sf"/>
</dbReference>
<dbReference type="Pfam" id="PF00942">
    <property type="entry name" value="CBM_3"/>
    <property type="match status" value="1"/>
</dbReference>
<dbReference type="CDD" id="cd00063">
    <property type="entry name" value="FN3"/>
    <property type="match status" value="2"/>
</dbReference>
<feature type="region of interest" description="Disordered" evidence="11">
    <location>
        <begin position="631"/>
        <end position="652"/>
    </location>
</feature>
<dbReference type="InterPro" id="IPR001956">
    <property type="entry name" value="CBM3"/>
</dbReference>
<dbReference type="Proteomes" id="UP000466345">
    <property type="component" value="Unassembled WGS sequence"/>
</dbReference>
<evidence type="ECO:0000259" key="13">
    <source>
        <dbReference type="PROSITE" id="PS51172"/>
    </source>
</evidence>
<evidence type="ECO:0000256" key="5">
    <source>
        <dbReference type="ARBA" id="ARBA00023277"/>
    </source>
</evidence>
<feature type="active site" evidence="8">
    <location>
        <position position="118"/>
    </location>
</feature>
<feature type="signal peptide" evidence="10">
    <location>
        <begin position="1"/>
        <end position="37"/>
    </location>
</feature>
<evidence type="ECO:0000256" key="3">
    <source>
        <dbReference type="ARBA" id="ARBA00023001"/>
    </source>
</evidence>
<dbReference type="InterPro" id="IPR003961">
    <property type="entry name" value="FN3_dom"/>
</dbReference>
<dbReference type="PROSITE" id="PS00656">
    <property type="entry name" value="GLYCOSYL_HYDROL_F6_2"/>
    <property type="match status" value="1"/>
</dbReference>
<dbReference type="PANTHER" id="PTHR34876">
    <property type="match status" value="1"/>
</dbReference>
<dbReference type="InterPro" id="IPR036116">
    <property type="entry name" value="FN3_sf"/>
</dbReference>
<sequence>MNTTKRLRSRFRLAALLPTLAMGAALTVALPAPQAAAARVENPYVGATPYVNEDWSARAAAEPGGSAVANEPSFVWMDRIAAIEGTSISRGLRAHLDAALAQGANMFQVVIYDLPGRDCAALASNGELQIADLQRYKTEYIDEIAGILDDAAYANLRIAALIEPDSLPNMVTNAGSQAGSTQACRDVKASGVYEKGVGYALNKLGDIPNVYNYIDAGHHGWLGWDTNLDPSVDEFKVAATSEGATVNDVTGFIVNTANYSALHEPYFKVTDTVANNPVRSSTWIDWNQYIDELSFAQALRDRLVSRGGFPSGIGMLIDTARNGWGGPDRPTGPGPTTSVNAYVDGSRIDPRYHAGNWCNQVGAGIGERPQAAPEPGIDAYVWAKPPGESDGNSQPEDNDEGKGFDQMCDPTYPGNDRNGHNPTGAMPNAPLAGHWFSAQFQMLLANAYPPLDGGGPVDDEAPTVPSGLRVTGTTSSTVSLAWTASTDNTAVTGYDVYRNGAVVGTATGTTYTDSGLNPTTAYQYRVRAKDRAGNVSDQSSQVTGTTTAGQGGEDRDAPTVPAGLRVTGTTASSVSLSWTASSDNVGVTSYDVYRDGVIVGSPTGTTYTDTGLTATTTYQYQVRARDLAGNASATTSQVTGTTTSSGGGPSGALKVQYKTSDSSATDNAVRMTLQLVNTGSSAQSLNGVEVRYWFSDSASSYTTWCDWAQMGCGNLTQSVVANGSTAGADHYLKVTPTSGSLAAGANTGEIQLRLHKADWSNFNEADDYSHSTSTSFTDAPKIGVYVGGQLVWGTAP</sequence>
<comment type="similarity">
    <text evidence="10">Belongs to the glycosyl hydrolase family 6.</text>
</comment>